<evidence type="ECO:0000259" key="2">
    <source>
        <dbReference type="Pfam" id="PF22150"/>
    </source>
</evidence>
<dbReference type="OrthoDB" id="8547299at2"/>
<keyword evidence="5" id="KW-1185">Reference proteome</keyword>
<dbReference type="PROSITE" id="PS00409">
    <property type="entry name" value="PROKAR_NTER_METHYL"/>
    <property type="match status" value="1"/>
</dbReference>
<dbReference type="Proteomes" id="UP000253740">
    <property type="component" value="Unassembled WGS sequence"/>
</dbReference>
<dbReference type="InterPro" id="IPR054402">
    <property type="entry name" value="Tt1218-like_dom"/>
</dbReference>
<dbReference type="InterPro" id="IPR013362">
    <property type="entry name" value="Pilus_4_PilV"/>
</dbReference>
<dbReference type="STRING" id="1475481.GCA_000953855_02768"/>
<proteinExistence type="predicted"/>
<gene>
    <name evidence="3" type="ORF">MBSD_0299</name>
    <name evidence="4" type="ORF">MBSD_n2721</name>
</gene>
<accession>A0A0K8QR61</accession>
<evidence type="ECO:0000313" key="3">
    <source>
        <dbReference type="EMBL" id="GAN43788.1"/>
    </source>
</evidence>
<organism evidence="4">
    <name type="scientific">Mizugakiibacter sediminis</name>
    <dbReference type="NCBI Taxonomy" id="1475481"/>
    <lineage>
        <taxon>Bacteria</taxon>
        <taxon>Pseudomonadati</taxon>
        <taxon>Pseudomonadota</taxon>
        <taxon>Gammaproteobacteria</taxon>
        <taxon>Lysobacterales</taxon>
        <taxon>Rhodanobacteraceae</taxon>
        <taxon>Mizugakiibacter</taxon>
    </lineage>
</organism>
<evidence type="ECO:0000313" key="4">
    <source>
        <dbReference type="EMBL" id="GAP67398.1"/>
    </source>
</evidence>
<dbReference type="Pfam" id="PF22150">
    <property type="entry name" value="Tt1218-like"/>
    <property type="match status" value="1"/>
</dbReference>
<dbReference type="InterPro" id="IPR012902">
    <property type="entry name" value="N_methyl_site"/>
</dbReference>
<dbReference type="EMBL" id="DF970270">
    <property type="protein sequence ID" value="GAP67398.1"/>
    <property type="molecule type" value="Genomic_DNA"/>
</dbReference>
<keyword evidence="1" id="KW-1133">Transmembrane helix</keyword>
<dbReference type="HOGENOM" id="CLU_103234_3_0_6"/>
<sequence>MMHFGSARAARGVSLLEVMVAIVVFSLGLLGLALMQIKGAQFGKEAGSRTHAIMQARSIADAMRANPVGVSHGAYVTAAATPPTALVSCASNCTPDQVAANDVYSWLQRLQTESAGAGGTIAGPSSVTGAYTVTVTWSGQSATGTNASDTYSFDYLP</sequence>
<dbReference type="RefSeq" id="WP_062537945.1">
    <property type="nucleotide sequence ID" value="NZ_DF970270.1"/>
</dbReference>
<feature type="transmembrane region" description="Helical" evidence="1">
    <location>
        <begin position="12"/>
        <end position="34"/>
    </location>
</feature>
<evidence type="ECO:0000256" key="1">
    <source>
        <dbReference type="SAM" id="Phobius"/>
    </source>
</evidence>
<name>A0A0K8QR61_9GAMM</name>
<reference evidence="4" key="2">
    <citation type="submission" date="2015-08" db="EMBL/GenBank/DDBJ databases">
        <title>Complete DNA Sequence of Pseudomonas syringae pv. actinidiae, the Causal Agent of Kiwifruit Canker Disease.</title>
        <authorList>
            <person name="Rikkerink E.H.A."/>
            <person name="Fineran P.C."/>
        </authorList>
    </citation>
    <scope>NUCLEOTIDE SEQUENCE</scope>
    <source>
        <strain evidence="4">SkMP5</strain>
    </source>
</reference>
<evidence type="ECO:0000313" key="5">
    <source>
        <dbReference type="Proteomes" id="UP000253740"/>
    </source>
</evidence>
<dbReference type="AlphaFoldDB" id="A0A0K8QR61"/>
<dbReference type="NCBIfam" id="TIGR02523">
    <property type="entry name" value="type_IV_pilV"/>
    <property type="match status" value="1"/>
</dbReference>
<keyword evidence="1" id="KW-0472">Membrane</keyword>
<dbReference type="NCBIfam" id="TIGR02532">
    <property type="entry name" value="IV_pilin_GFxxxE"/>
    <property type="match status" value="1"/>
</dbReference>
<feature type="domain" description="Type IV pilin Tt1218-like" evidence="2">
    <location>
        <begin position="35"/>
        <end position="104"/>
    </location>
</feature>
<dbReference type="Pfam" id="PF07963">
    <property type="entry name" value="N_methyl"/>
    <property type="match status" value="1"/>
</dbReference>
<keyword evidence="1" id="KW-0812">Transmembrane</keyword>
<dbReference type="EMBL" id="DF952378">
    <property type="protein sequence ID" value="GAN43788.1"/>
    <property type="molecule type" value="Genomic_DNA"/>
</dbReference>
<reference evidence="3" key="1">
    <citation type="submission" date="2015-03" db="EMBL/GenBank/DDBJ databases">
        <title>Draft genome sequence of Mizugakiibacter sediminis skMP5.</title>
        <authorList>
            <person name="Watanabe T."/>
            <person name="Kojima H."/>
            <person name="Fukui M."/>
        </authorList>
    </citation>
    <scope>NUCLEOTIDE SEQUENCE</scope>
    <source>
        <strain evidence="3">SkMP5</strain>
    </source>
</reference>
<protein>
    <submittedName>
        <fullName evidence="3">Pilus modification protein PilV</fullName>
    </submittedName>
</protein>